<dbReference type="Gene3D" id="3.40.50.300">
    <property type="entry name" value="P-loop containing nucleotide triphosphate hydrolases"/>
    <property type="match status" value="1"/>
</dbReference>
<organism evidence="1 2">
    <name type="scientific">Lutimonas vermicola</name>
    <dbReference type="NCBI Taxonomy" id="414288"/>
    <lineage>
        <taxon>Bacteria</taxon>
        <taxon>Pseudomonadati</taxon>
        <taxon>Bacteroidota</taxon>
        <taxon>Flavobacteriia</taxon>
        <taxon>Flavobacteriales</taxon>
        <taxon>Flavobacteriaceae</taxon>
        <taxon>Lutimonas</taxon>
    </lineage>
</organism>
<dbReference type="EMBL" id="JBCDNA010000001">
    <property type="protein sequence ID" value="MEL4455022.1"/>
    <property type="molecule type" value="Genomic_DNA"/>
</dbReference>
<reference evidence="1 2" key="1">
    <citation type="submission" date="2024-04" db="EMBL/GenBank/DDBJ databases">
        <title>whole genome sequencing of Lutimonas vermicola strain IMCC1616.</title>
        <authorList>
            <person name="Bae S.S."/>
        </authorList>
    </citation>
    <scope>NUCLEOTIDE SEQUENCE [LARGE SCALE GENOMIC DNA]</scope>
    <source>
        <strain evidence="1 2">IMCC1616</strain>
    </source>
</reference>
<name>A0ABU9L0B0_9FLAO</name>
<dbReference type="InterPro" id="IPR027417">
    <property type="entry name" value="P-loop_NTPase"/>
</dbReference>
<dbReference type="PANTHER" id="PTHR10704:SF44">
    <property type="entry name" value="LD35051P-RELATED"/>
    <property type="match status" value="1"/>
</dbReference>
<protein>
    <submittedName>
        <fullName evidence="1">Sulfotransferase</fullName>
        <ecNumber evidence="1">2.8.2.-</ecNumber>
    </submittedName>
</protein>
<accession>A0ABU9L0B0</accession>
<dbReference type="SUPFAM" id="SSF52540">
    <property type="entry name" value="P-loop containing nucleoside triphosphate hydrolases"/>
    <property type="match status" value="1"/>
</dbReference>
<dbReference type="InterPro" id="IPR051135">
    <property type="entry name" value="Gal/GlcNAc/GalNAc_ST"/>
</dbReference>
<keyword evidence="2" id="KW-1185">Reference proteome</keyword>
<keyword evidence="1" id="KW-0808">Transferase</keyword>
<sequence length="312" mass="36922">MIARKFIKVFKESWGQLHFDRAELSSTVFLAGSARSGTTWVQNILNGNNDYRVMFEPFHNQKTILIKDWSNRLFLRPNNKEDKFTKPTGLILNGKVRNKWVDKFNKKFLPKKRLIKDIRTNLMLKWIKECFPEIKIIYLMRHPCAVVNSRMKLGWQDHVTDFLNQTELVEDYLKDYLNFIETNQDPFERQMIMWCIENMVPLKQLSKDDAIVIFYEDMYENSEVVATSLFHYLDLKISNKVLRKIQKPSEVTRANSKVRTGGNNIDSWQKSLTNDQKLKALLILKKFNLDRIYNMESRPRISSSQVLSVLDN</sequence>
<evidence type="ECO:0000313" key="2">
    <source>
        <dbReference type="Proteomes" id="UP001474120"/>
    </source>
</evidence>
<dbReference type="PANTHER" id="PTHR10704">
    <property type="entry name" value="CARBOHYDRATE SULFOTRANSFERASE"/>
    <property type="match status" value="1"/>
</dbReference>
<evidence type="ECO:0000313" key="1">
    <source>
        <dbReference type="EMBL" id="MEL4455022.1"/>
    </source>
</evidence>
<dbReference type="RefSeq" id="WP_342158758.1">
    <property type="nucleotide sequence ID" value="NZ_JBCDNA010000001.1"/>
</dbReference>
<gene>
    <name evidence="1" type="ORF">AABB81_03890</name>
</gene>
<dbReference type="Proteomes" id="UP001474120">
    <property type="component" value="Unassembled WGS sequence"/>
</dbReference>
<dbReference type="Pfam" id="PF13469">
    <property type="entry name" value="Sulfotransfer_3"/>
    <property type="match status" value="1"/>
</dbReference>
<proteinExistence type="predicted"/>
<dbReference type="EC" id="2.8.2.-" evidence="1"/>
<dbReference type="GO" id="GO:0016740">
    <property type="term" value="F:transferase activity"/>
    <property type="evidence" value="ECO:0007669"/>
    <property type="project" value="UniProtKB-KW"/>
</dbReference>
<comment type="caution">
    <text evidence="1">The sequence shown here is derived from an EMBL/GenBank/DDBJ whole genome shotgun (WGS) entry which is preliminary data.</text>
</comment>